<dbReference type="AlphaFoldDB" id="A0A9D4I1J9"/>
<organism evidence="2 3">
    <name type="scientific">Dreissena polymorpha</name>
    <name type="common">Zebra mussel</name>
    <name type="synonym">Mytilus polymorpha</name>
    <dbReference type="NCBI Taxonomy" id="45954"/>
    <lineage>
        <taxon>Eukaryota</taxon>
        <taxon>Metazoa</taxon>
        <taxon>Spiralia</taxon>
        <taxon>Lophotrochozoa</taxon>
        <taxon>Mollusca</taxon>
        <taxon>Bivalvia</taxon>
        <taxon>Autobranchia</taxon>
        <taxon>Heteroconchia</taxon>
        <taxon>Euheterodonta</taxon>
        <taxon>Imparidentia</taxon>
        <taxon>Neoheterodontei</taxon>
        <taxon>Myida</taxon>
        <taxon>Dreissenoidea</taxon>
        <taxon>Dreissenidae</taxon>
        <taxon>Dreissena</taxon>
    </lineage>
</organism>
<protein>
    <recommendedName>
        <fullName evidence="1">PiggyBac transposable element-derived protein domain-containing protein</fullName>
    </recommendedName>
</protein>
<evidence type="ECO:0000313" key="2">
    <source>
        <dbReference type="EMBL" id="KAH3738986.1"/>
    </source>
</evidence>
<evidence type="ECO:0000259" key="1">
    <source>
        <dbReference type="Pfam" id="PF13843"/>
    </source>
</evidence>
<feature type="domain" description="PiggyBac transposable element-derived protein" evidence="1">
    <location>
        <begin position="27"/>
        <end position="106"/>
    </location>
</feature>
<proteinExistence type="predicted"/>
<reference evidence="2" key="1">
    <citation type="journal article" date="2019" name="bioRxiv">
        <title>The Genome of the Zebra Mussel, Dreissena polymorpha: A Resource for Invasive Species Research.</title>
        <authorList>
            <person name="McCartney M.A."/>
            <person name="Auch B."/>
            <person name="Kono T."/>
            <person name="Mallez S."/>
            <person name="Zhang Y."/>
            <person name="Obille A."/>
            <person name="Becker A."/>
            <person name="Abrahante J.E."/>
            <person name="Garbe J."/>
            <person name="Badalamenti J.P."/>
            <person name="Herman A."/>
            <person name="Mangelson H."/>
            <person name="Liachko I."/>
            <person name="Sullivan S."/>
            <person name="Sone E.D."/>
            <person name="Koren S."/>
            <person name="Silverstein K.A.T."/>
            <person name="Beckman K.B."/>
            <person name="Gohl D.M."/>
        </authorList>
    </citation>
    <scope>NUCLEOTIDE SEQUENCE</scope>
    <source>
        <strain evidence="2">Duluth1</strain>
        <tissue evidence="2">Whole animal</tissue>
    </source>
</reference>
<dbReference type="PANTHER" id="PTHR46599">
    <property type="entry name" value="PIGGYBAC TRANSPOSABLE ELEMENT-DERIVED PROTEIN 4"/>
    <property type="match status" value="1"/>
</dbReference>
<dbReference type="PANTHER" id="PTHR46599:SF3">
    <property type="entry name" value="PIGGYBAC TRANSPOSABLE ELEMENT-DERIVED PROTEIN 4"/>
    <property type="match status" value="1"/>
</dbReference>
<dbReference type="EMBL" id="JAIWYP010000011">
    <property type="protein sequence ID" value="KAH3738986.1"/>
    <property type="molecule type" value="Genomic_DNA"/>
</dbReference>
<gene>
    <name evidence="2" type="ORF">DPMN_045630</name>
</gene>
<dbReference type="Proteomes" id="UP000828390">
    <property type="component" value="Unassembled WGS sequence"/>
</dbReference>
<reference evidence="2" key="2">
    <citation type="submission" date="2020-11" db="EMBL/GenBank/DDBJ databases">
        <authorList>
            <person name="McCartney M.A."/>
            <person name="Auch B."/>
            <person name="Kono T."/>
            <person name="Mallez S."/>
            <person name="Becker A."/>
            <person name="Gohl D.M."/>
            <person name="Silverstein K.A.T."/>
            <person name="Koren S."/>
            <person name="Bechman K.B."/>
            <person name="Herman A."/>
            <person name="Abrahante J.E."/>
            <person name="Garbe J."/>
        </authorList>
    </citation>
    <scope>NUCLEOTIDE SEQUENCE</scope>
    <source>
        <strain evidence="2">Duluth1</strain>
        <tissue evidence="2">Whole animal</tissue>
    </source>
</reference>
<dbReference type="Pfam" id="PF13843">
    <property type="entry name" value="DDE_Tnp_1_7"/>
    <property type="match status" value="1"/>
</dbReference>
<sequence length="108" mass="12680">MKHLSVCCIKKFEEVPGPVRIYDTSASPLELFQVFYSNEIFQHITDCTNLNAQRKRAVNPEEQKTPWTDVTITDIKVFYGVMLMMDIVKFDRDEMYFKDSTDTHFMLG</sequence>
<name>A0A9D4I1J9_DREPO</name>
<comment type="caution">
    <text evidence="2">The sequence shown here is derived from an EMBL/GenBank/DDBJ whole genome shotgun (WGS) entry which is preliminary data.</text>
</comment>
<evidence type="ECO:0000313" key="3">
    <source>
        <dbReference type="Proteomes" id="UP000828390"/>
    </source>
</evidence>
<keyword evidence="3" id="KW-1185">Reference proteome</keyword>
<dbReference type="InterPro" id="IPR029526">
    <property type="entry name" value="PGBD"/>
</dbReference>
<accession>A0A9D4I1J9</accession>